<dbReference type="InterPro" id="IPR036864">
    <property type="entry name" value="Zn2-C6_fun-type_DNA-bd_sf"/>
</dbReference>
<dbReference type="Proteomes" id="UP000226192">
    <property type="component" value="Unassembled WGS sequence"/>
</dbReference>
<reference evidence="4 5" key="1">
    <citation type="submission" date="2017-06" db="EMBL/GenBank/DDBJ databases">
        <title>Ant-infecting Ophiocordyceps genomes reveal a high diversity of potential behavioral manipulation genes and a possible major role for enterotoxins.</title>
        <authorList>
            <person name="De Bekker C."/>
            <person name="Evans H.C."/>
            <person name="Brachmann A."/>
            <person name="Hughes D.P."/>
        </authorList>
    </citation>
    <scope>NUCLEOTIDE SEQUENCE [LARGE SCALE GENOMIC DNA]</scope>
    <source>
        <strain evidence="4 5">Map64</strain>
    </source>
</reference>
<dbReference type="PROSITE" id="PS00463">
    <property type="entry name" value="ZN2_CY6_FUNGAL_1"/>
    <property type="match status" value="1"/>
</dbReference>
<evidence type="ECO:0000256" key="2">
    <source>
        <dbReference type="SAM" id="MobiDB-lite"/>
    </source>
</evidence>
<keyword evidence="5" id="KW-1185">Reference proteome</keyword>
<evidence type="ECO:0000313" key="5">
    <source>
        <dbReference type="Proteomes" id="UP000226192"/>
    </source>
</evidence>
<dbReference type="EMBL" id="NJET01000011">
    <property type="protein sequence ID" value="PHH66068.1"/>
    <property type="molecule type" value="Genomic_DNA"/>
</dbReference>
<dbReference type="Gene3D" id="4.10.240.10">
    <property type="entry name" value="Zn(2)-C6 fungal-type DNA-binding domain"/>
    <property type="match status" value="1"/>
</dbReference>
<evidence type="ECO:0000259" key="3">
    <source>
        <dbReference type="PROSITE" id="PS50048"/>
    </source>
</evidence>
<sequence>MESYAARAPARKLKDSCDLCSASKLRCDKQKPTCARCAGLGQACSYSPARRAGRPHRVRRDKKHFTTPIVSSSGMSEGSRDSDHGSDASPDSYALGVAEANHQHSAAESPWPCLADSGTGDCTRTAISLIQQLSMARSLAAPRRAASSATTDACQGLLKILICPCSEQPGVALLVASGCLSLIDTAQHLLSCQASRDTPSSQVPSCAAASPKHDWARWQGLANSRQSGVAELANIAKVVMQFIARCCQEPEMGSAWATTSWLVAPIAAMLRTRLQSVTDEAVTSLVY</sequence>
<dbReference type="Pfam" id="PF00172">
    <property type="entry name" value="Zn_clus"/>
    <property type="match status" value="1"/>
</dbReference>
<dbReference type="PROSITE" id="PS50048">
    <property type="entry name" value="ZN2_CY6_FUNGAL_2"/>
    <property type="match status" value="1"/>
</dbReference>
<feature type="domain" description="Zn(2)-C6 fungal-type" evidence="3">
    <location>
        <begin position="16"/>
        <end position="46"/>
    </location>
</feature>
<proteinExistence type="predicted"/>
<protein>
    <recommendedName>
        <fullName evidence="3">Zn(2)-C6 fungal-type domain-containing protein</fullName>
    </recommendedName>
</protein>
<organism evidence="4 5">
    <name type="scientific">Ophiocordyceps australis</name>
    <dbReference type="NCBI Taxonomy" id="1399860"/>
    <lineage>
        <taxon>Eukaryota</taxon>
        <taxon>Fungi</taxon>
        <taxon>Dikarya</taxon>
        <taxon>Ascomycota</taxon>
        <taxon>Pezizomycotina</taxon>
        <taxon>Sordariomycetes</taxon>
        <taxon>Hypocreomycetidae</taxon>
        <taxon>Hypocreales</taxon>
        <taxon>Ophiocordycipitaceae</taxon>
        <taxon>Ophiocordyceps</taxon>
    </lineage>
</organism>
<evidence type="ECO:0000313" key="4">
    <source>
        <dbReference type="EMBL" id="PHH66068.1"/>
    </source>
</evidence>
<dbReference type="InterPro" id="IPR001138">
    <property type="entry name" value="Zn2Cys6_DnaBD"/>
</dbReference>
<keyword evidence="1" id="KW-0539">Nucleus</keyword>
<name>A0A2C5XL06_9HYPO</name>
<dbReference type="PRINTS" id="PR00755">
    <property type="entry name" value="AFLATOXINBRP"/>
</dbReference>
<dbReference type="AlphaFoldDB" id="A0A2C5XL06"/>
<dbReference type="SMART" id="SM00066">
    <property type="entry name" value="GAL4"/>
    <property type="match status" value="1"/>
</dbReference>
<dbReference type="GO" id="GO:0000981">
    <property type="term" value="F:DNA-binding transcription factor activity, RNA polymerase II-specific"/>
    <property type="evidence" value="ECO:0007669"/>
    <property type="project" value="InterPro"/>
</dbReference>
<dbReference type="STRING" id="1399860.A0A2C5XL06"/>
<dbReference type="CDD" id="cd00067">
    <property type="entry name" value="GAL4"/>
    <property type="match status" value="1"/>
</dbReference>
<dbReference type="SUPFAM" id="SSF57701">
    <property type="entry name" value="Zn2/Cys6 DNA-binding domain"/>
    <property type="match status" value="1"/>
</dbReference>
<gene>
    <name evidence="4" type="ORF">CDD81_593</name>
</gene>
<comment type="caution">
    <text evidence="4">The sequence shown here is derived from an EMBL/GenBank/DDBJ whole genome shotgun (WGS) entry which is preliminary data.</text>
</comment>
<accession>A0A2C5XL06</accession>
<feature type="region of interest" description="Disordered" evidence="2">
    <location>
        <begin position="48"/>
        <end position="92"/>
    </location>
</feature>
<dbReference type="GO" id="GO:0008270">
    <property type="term" value="F:zinc ion binding"/>
    <property type="evidence" value="ECO:0007669"/>
    <property type="project" value="InterPro"/>
</dbReference>
<feature type="compositionally biased region" description="Basic residues" evidence="2">
    <location>
        <begin position="51"/>
        <end position="65"/>
    </location>
</feature>
<dbReference type="OrthoDB" id="2943660at2759"/>
<evidence type="ECO:0000256" key="1">
    <source>
        <dbReference type="ARBA" id="ARBA00023242"/>
    </source>
</evidence>